<accession>A0ACC2XJS5</accession>
<comment type="caution">
    <text evidence="1">The sequence shown here is derived from an EMBL/GenBank/DDBJ whole genome shotgun (WGS) entry which is preliminary data.</text>
</comment>
<name>A0ACC2XJS5_9TREE</name>
<reference evidence="1" key="1">
    <citation type="submission" date="2023-04" db="EMBL/GenBank/DDBJ databases">
        <title>Draft Genome sequencing of Naganishia species isolated from polar environments using Oxford Nanopore Technology.</title>
        <authorList>
            <person name="Leo P."/>
            <person name="Venkateswaran K."/>
        </authorList>
    </citation>
    <scope>NUCLEOTIDE SEQUENCE</scope>
    <source>
        <strain evidence="1">DBVPG 5303</strain>
    </source>
</reference>
<proteinExistence type="predicted"/>
<protein>
    <submittedName>
        <fullName evidence="1">Uncharacterized protein</fullName>
    </submittedName>
</protein>
<keyword evidence="2" id="KW-1185">Reference proteome</keyword>
<evidence type="ECO:0000313" key="1">
    <source>
        <dbReference type="EMBL" id="KAJ9123694.1"/>
    </source>
</evidence>
<evidence type="ECO:0000313" key="2">
    <source>
        <dbReference type="Proteomes" id="UP001234202"/>
    </source>
</evidence>
<gene>
    <name evidence="1" type="ORF">QFC24_003466</name>
</gene>
<organism evidence="1 2">
    <name type="scientific">Naganishia onofrii</name>
    <dbReference type="NCBI Taxonomy" id="1851511"/>
    <lineage>
        <taxon>Eukaryota</taxon>
        <taxon>Fungi</taxon>
        <taxon>Dikarya</taxon>
        <taxon>Basidiomycota</taxon>
        <taxon>Agaricomycotina</taxon>
        <taxon>Tremellomycetes</taxon>
        <taxon>Filobasidiales</taxon>
        <taxon>Filobasidiaceae</taxon>
        <taxon>Naganishia</taxon>
    </lineage>
</organism>
<dbReference type="EMBL" id="JASBWV010000011">
    <property type="protein sequence ID" value="KAJ9123694.1"/>
    <property type="molecule type" value="Genomic_DNA"/>
</dbReference>
<sequence length="604" mass="64488">MTSSIYIPAAGLVAEELPIAVSIKGGVTSSKSTSSPLTAAIGDERIIIGDKVGVGRTIKSMGLLRMPDDRLAPLPARREAMGVVIRSARSVRWRDRRMSVSLFYRRVPLSVVLQKCSSRHSAGRRESTMSTTCPYNPRGDPNSGARKPGVPSLPGPGSGYKKGKNGLKRGESEVSQSPSETPSKKRIKYSPSRSVGSVDTSYPLASTAASINGIDHAMTGMSGSQSNNNGKEKDKTVGAIDSDDGRMWLENGRKETKKQMSKRLAEERRVQKREEIAERERIKAGVSTGQVTLTVPDLKLKKTGPKPIKEYEPDKHCGVPNDTGNPCVRKLDCKIHTVGDKRNVTGRTMSFDDCLRVYKGEAPRGPDASTGEPKAGSKKARRRPGHGIDDASRRKFGFLGLSGVGDTEQEEDWSAHPLAAVHEFAELLDCVRRENVLLEGLVRRRACDELTGRVVGEPSSGADQVTKGKKAATAAEPGTVPPPSQPETQPKAEPITTVTGSVDKPPTQEPVLGGFDFLDVPPPPVAPVGQAAKPSAQGSADEIPAKTGTTPGKSAALPTPTYGPNVLARETFAGGATTGSWHLDRRRMLGAEKCFGDILAQLQG</sequence>
<dbReference type="Proteomes" id="UP001234202">
    <property type="component" value="Unassembled WGS sequence"/>
</dbReference>